<dbReference type="SUPFAM" id="SSF57903">
    <property type="entry name" value="FYVE/PHD zinc finger"/>
    <property type="match status" value="1"/>
</dbReference>
<dbReference type="Gene3D" id="3.30.40.10">
    <property type="entry name" value="Zinc/RING finger domain, C3HC4 (zinc finger)"/>
    <property type="match status" value="1"/>
</dbReference>
<keyword evidence="7" id="KW-0396">Initiation factor</keyword>
<dbReference type="InterPro" id="IPR011011">
    <property type="entry name" value="Znf_FYVE_PHD"/>
</dbReference>
<dbReference type="PANTHER" id="PTHR46452:SF1">
    <property type="entry name" value="TRANSCRIPTION INITIATION FACTOR TFIID SUBUNIT 3"/>
    <property type="match status" value="1"/>
</dbReference>
<dbReference type="EMBL" id="CAJNRD030001122">
    <property type="protein sequence ID" value="CAG5100078.1"/>
    <property type="molecule type" value="Genomic_DNA"/>
</dbReference>
<dbReference type="GO" id="GO:0003743">
    <property type="term" value="F:translation initiation factor activity"/>
    <property type="evidence" value="ECO:0007669"/>
    <property type="project" value="UniProtKB-KW"/>
</dbReference>
<name>A0A8J2HHH8_COTCN</name>
<keyword evidence="1" id="KW-0479">Metal-binding</keyword>
<reference evidence="7" key="1">
    <citation type="submission" date="2021-04" db="EMBL/GenBank/DDBJ databases">
        <authorList>
            <person name="Chebbi M.A.C M."/>
        </authorList>
    </citation>
    <scope>NUCLEOTIDE SEQUENCE</scope>
</reference>
<dbReference type="GO" id="GO:0045944">
    <property type="term" value="P:positive regulation of transcription by RNA polymerase II"/>
    <property type="evidence" value="ECO:0007669"/>
    <property type="project" value="TreeGrafter"/>
</dbReference>
<dbReference type="AlphaFoldDB" id="A0A8J2HHH8"/>
<keyword evidence="2 4" id="KW-0863">Zinc-finger</keyword>
<gene>
    <name evidence="7" type="ORF">HICCMSTLAB_LOCUS9373</name>
</gene>
<keyword evidence="5" id="KW-0175">Coiled coil</keyword>
<evidence type="ECO:0000256" key="1">
    <source>
        <dbReference type="ARBA" id="ARBA00022723"/>
    </source>
</evidence>
<evidence type="ECO:0000259" key="6">
    <source>
        <dbReference type="PROSITE" id="PS50016"/>
    </source>
</evidence>
<dbReference type="InterPro" id="IPR019786">
    <property type="entry name" value="Zinc_finger_PHD-type_CS"/>
</dbReference>
<dbReference type="SMART" id="SM00249">
    <property type="entry name" value="PHD"/>
    <property type="match status" value="1"/>
</dbReference>
<accession>A0A8J2HHH8</accession>
<keyword evidence="8" id="KW-1185">Reference proteome</keyword>
<keyword evidence="7" id="KW-0648">Protein biosynthesis</keyword>
<dbReference type="Pfam" id="PF00628">
    <property type="entry name" value="PHD"/>
    <property type="match status" value="1"/>
</dbReference>
<dbReference type="GO" id="GO:0046982">
    <property type="term" value="F:protein heterodimerization activity"/>
    <property type="evidence" value="ECO:0007669"/>
    <property type="project" value="InterPro"/>
</dbReference>
<dbReference type="Proteomes" id="UP000786811">
    <property type="component" value="Unassembled WGS sequence"/>
</dbReference>
<sequence length="480" mass="54912">MVDLLDEYLRQMGQISHNYAEVLGRTDIDLQDVSLIFQNMNADLDQLAEYVKNAGSVPCVIQVSKYPIPRKDHFNFMDPEIRKRPMYSNFNELSDEEKEIFKAENININNNQRDVIKRPGNRLFGGLASGKRSKLSSSELMRKVHSVVMTTSGFLAPVCEGKLPESWTSVENHREFYEEPEISIIDEYKNENLKLPVRESTNLIINTEIPKIKISKVESLANLPQEREKWSVNSVNTPNLSPENQLSLKNKQITDKNDELKKFKEKNKKHRKDKKKAKEDDIIIVYPLDTPVSQSLEKKSIKDKNIKISSNLYSPILPSGVKLEKIEEKKKCKADTKINSAKSSEDLVEKVTLEFPEEIDDAESDLVILPSLVVKRKVKQKKILKNVKKRRKQVEKVLTVVAPKYGTDGKRIWICPPCGREDDGTPMIGCDDCNDWFHWVCIGMRVPPPDEANWYCKPCLAKKRKEGTGGSKKKSQGVIL</sequence>
<dbReference type="InterPro" id="IPR013083">
    <property type="entry name" value="Znf_RING/FYVE/PHD"/>
</dbReference>
<protein>
    <submittedName>
        <fullName evidence="7">Similar to TAF3: Transcription initiation factor TFIID subunit 3 (Homo sapiens)</fullName>
    </submittedName>
</protein>
<organism evidence="7 8">
    <name type="scientific">Cotesia congregata</name>
    <name type="common">Parasitoid wasp</name>
    <name type="synonym">Apanteles congregatus</name>
    <dbReference type="NCBI Taxonomy" id="51543"/>
    <lineage>
        <taxon>Eukaryota</taxon>
        <taxon>Metazoa</taxon>
        <taxon>Ecdysozoa</taxon>
        <taxon>Arthropoda</taxon>
        <taxon>Hexapoda</taxon>
        <taxon>Insecta</taxon>
        <taxon>Pterygota</taxon>
        <taxon>Neoptera</taxon>
        <taxon>Endopterygota</taxon>
        <taxon>Hymenoptera</taxon>
        <taxon>Apocrita</taxon>
        <taxon>Ichneumonoidea</taxon>
        <taxon>Braconidae</taxon>
        <taxon>Microgastrinae</taxon>
        <taxon>Cotesia</taxon>
    </lineage>
</organism>
<feature type="coiled-coil region" evidence="5">
    <location>
        <begin position="246"/>
        <end position="280"/>
    </location>
</feature>
<dbReference type="PANTHER" id="PTHR46452">
    <property type="entry name" value="TRANSCRIPTION INITIATION FACTOR TFIID SUBUNIT 3"/>
    <property type="match status" value="1"/>
</dbReference>
<feature type="domain" description="PHD-type" evidence="6">
    <location>
        <begin position="412"/>
        <end position="462"/>
    </location>
</feature>
<comment type="caution">
    <text evidence="7">The sequence shown here is derived from an EMBL/GenBank/DDBJ whole genome shotgun (WGS) entry which is preliminary data.</text>
</comment>
<dbReference type="InterPro" id="IPR009072">
    <property type="entry name" value="Histone-fold"/>
</dbReference>
<dbReference type="CDD" id="cd15522">
    <property type="entry name" value="PHD_TAF3"/>
    <property type="match status" value="1"/>
</dbReference>
<evidence type="ECO:0000313" key="8">
    <source>
        <dbReference type="Proteomes" id="UP000786811"/>
    </source>
</evidence>
<evidence type="ECO:0000256" key="3">
    <source>
        <dbReference type="ARBA" id="ARBA00022833"/>
    </source>
</evidence>
<evidence type="ECO:0000256" key="2">
    <source>
        <dbReference type="ARBA" id="ARBA00022771"/>
    </source>
</evidence>
<keyword evidence="3" id="KW-0862">Zinc</keyword>
<evidence type="ECO:0000256" key="4">
    <source>
        <dbReference type="PROSITE-ProRule" id="PRU00146"/>
    </source>
</evidence>
<dbReference type="PROSITE" id="PS50016">
    <property type="entry name" value="ZF_PHD_2"/>
    <property type="match status" value="1"/>
</dbReference>
<evidence type="ECO:0000313" key="7">
    <source>
        <dbReference type="EMBL" id="CAG5100078.1"/>
    </source>
</evidence>
<dbReference type="OrthoDB" id="7633995at2759"/>
<dbReference type="GO" id="GO:0008270">
    <property type="term" value="F:zinc ion binding"/>
    <property type="evidence" value="ECO:0007669"/>
    <property type="project" value="UniProtKB-KW"/>
</dbReference>
<proteinExistence type="predicted"/>
<evidence type="ECO:0000256" key="5">
    <source>
        <dbReference type="SAM" id="Coils"/>
    </source>
</evidence>
<dbReference type="PROSITE" id="PS01359">
    <property type="entry name" value="ZF_PHD_1"/>
    <property type="match status" value="1"/>
</dbReference>
<dbReference type="GO" id="GO:0005669">
    <property type="term" value="C:transcription factor TFIID complex"/>
    <property type="evidence" value="ECO:0007669"/>
    <property type="project" value="TreeGrafter"/>
</dbReference>
<dbReference type="InterPro" id="IPR019787">
    <property type="entry name" value="Znf_PHD-finger"/>
</dbReference>
<dbReference type="InterPro" id="IPR001965">
    <property type="entry name" value="Znf_PHD"/>
</dbReference>
<dbReference type="Gene3D" id="1.10.20.10">
    <property type="entry name" value="Histone, subunit A"/>
    <property type="match status" value="1"/>
</dbReference>
<dbReference type="GO" id="GO:0002039">
    <property type="term" value="F:p53 binding"/>
    <property type="evidence" value="ECO:0007669"/>
    <property type="project" value="TreeGrafter"/>
</dbReference>